<keyword evidence="3" id="KW-1185">Reference proteome</keyword>
<feature type="chain" id="PRO_5035425125" evidence="1">
    <location>
        <begin position="21"/>
        <end position="219"/>
    </location>
</feature>
<dbReference type="Pfam" id="PF06226">
    <property type="entry name" value="DUF1007"/>
    <property type="match status" value="1"/>
</dbReference>
<evidence type="ECO:0000313" key="2">
    <source>
        <dbReference type="EMBL" id="MBL4915980.1"/>
    </source>
</evidence>
<protein>
    <submittedName>
        <fullName evidence="2">DUF1007 family protein</fullName>
    </submittedName>
</protein>
<accession>A0A8K0V9S0</accession>
<feature type="signal peptide" evidence="1">
    <location>
        <begin position="1"/>
        <end position="20"/>
    </location>
</feature>
<dbReference type="InterPro" id="IPR010412">
    <property type="entry name" value="DUF1007"/>
</dbReference>
<reference evidence="2" key="1">
    <citation type="submission" date="2021-01" db="EMBL/GenBank/DDBJ databases">
        <title>Tabrizicola alba sp. nov. a motile alkaliphilic bacterium isolated from a soda lake.</title>
        <authorList>
            <person name="Szuroczki S."/>
            <person name="Abbaszade G."/>
            <person name="Schumann P."/>
            <person name="Toth E."/>
        </authorList>
    </citation>
    <scope>NUCLEOTIDE SEQUENCE</scope>
    <source>
        <strain evidence="2">DMG-N-6</strain>
    </source>
</reference>
<evidence type="ECO:0000256" key="1">
    <source>
        <dbReference type="SAM" id="SignalP"/>
    </source>
</evidence>
<evidence type="ECO:0000313" key="3">
    <source>
        <dbReference type="Proteomes" id="UP000648908"/>
    </source>
</evidence>
<dbReference type="RefSeq" id="WP_202686644.1">
    <property type="nucleotide sequence ID" value="NZ_JAESVN010000001.1"/>
</dbReference>
<name>A0A8K0V9S0_9RHOB</name>
<organism evidence="2 3">
    <name type="scientific">Szabonella alba</name>
    <dbReference type="NCBI Taxonomy" id="2804194"/>
    <lineage>
        <taxon>Bacteria</taxon>
        <taxon>Pseudomonadati</taxon>
        <taxon>Pseudomonadota</taxon>
        <taxon>Alphaproteobacteria</taxon>
        <taxon>Rhodobacterales</taxon>
        <taxon>Paracoccaceae</taxon>
        <taxon>Szabonella</taxon>
    </lineage>
</organism>
<dbReference type="EMBL" id="JAESVN010000001">
    <property type="protein sequence ID" value="MBL4915980.1"/>
    <property type="molecule type" value="Genomic_DNA"/>
</dbReference>
<proteinExistence type="predicted"/>
<keyword evidence="1" id="KW-0732">Signal</keyword>
<sequence>MRFFQMVLVLALSLVPRIGAAHPHIFIDTEIEVIFDAEGRAEAVRVSWIYDDFFSLLMIEDRGLDSDGDGQLTEAEQTALQGFDMAWDADYEGDLFVLLNEQRLALGRPTDFTAHYDGAQITSTHLRRFETAVPPAQAPLILQVYDPGYYTAYTITGQPVLTDPPAGCSAQVYEPDRDAANEQLEAMLKEYSAQQDLEMDFPAVGAAYADEVRVTCPGA</sequence>
<gene>
    <name evidence="2" type="ORF">JL811_01995</name>
</gene>
<dbReference type="Proteomes" id="UP000648908">
    <property type="component" value="Unassembled WGS sequence"/>
</dbReference>
<comment type="caution">
    <text evidence="2">The sequence shown here is derived from an EMBL/GenBank/DDBJ whole genome shotgun (WGS) entry which is preliminary data.</text>
</comment>
<dbReference type="AlphaFoldDB" id="A0A8K0V9S0"/>